<dbReference type="GeneID" id="5046956"/>
<dbReference type="EMBL" id="CT868674">
    <property type="protein sequence ID" value="CAK93798.1"/>
    <property type="molecule type" value="Genomic_DNA"/>
</dbReference>
<sequence length="79" mass="9355">MLILDRICYPKTILRTNNNKTIKHPINLKSNFKSIHTIVKQRMNQITQGTSMEQMQSVQYYYIIKRVGIKINNIKLSVF</sequence>
<organism evidence="1 2">
    <name type="scientific">Paramecium tetraurelia</name>
    <dbReference type="NCBI Taxonomy" id="5888"/>
    <lineage>
        <taxon>Eukaryota</taxon>
        <taxon>Sar</taxon>
        <taxon>Alveolata</taxon>
        <taxon>Ciliophora</taxon>
        <taxon>Intramacronucleata</taxon>
        <taxon>Oligohymenophorea</taxon>
        <taxon>Peniculida</taxon>
        <taxon>Parameciidae</taxon>
        <taxon>Paramecium</taxon>
    </lineage>
</organism>
<keyword evidence="2" id="KW-1185">Reference proteome</keyword>
<protein>
    <submittedName>
        <fullName evidence="1">Uncharacterized protein</fullName>
    </submittedName>
</protein>
<dbReference type="KEGG" id="ptm:GSPATT00026120001"/>
<proteinExistence type="predicted"/>
<evidence type="ECO:0000313" key="1">
    <source>
        <dbReference type="EMBL" id="CAK93798.1"/>
    </source>
</evidence>
<evidence type="ECO:0000313" key="2">
    <source>
        <dbReference type="Proteomes" id="UP000000600"/>
    </source>
</evidence>
<dbReference type="Proteomes" id="UP000000600">
    <property type="component" value="Unassembled WGS sequence"/>
</dbReference>
<dbReference type="RefSeq" id="XP_001461171.1">
    <property type="nucleotide sequence ID" value="XM_001461134.2"/>
</dbReference>
<gene>
    <name evidence="1" type="ORF">GSPATT00026120001</name>
</gene>
<reference evidence="1 2" key="1">
    <citation type="journal article" date="2006" name="Nature">
        <title>Global trends of whole-genome duplications revealed by the ciliate Paramecium tetraurelia.</title>
        <authorList>
            <consortium name="Genoscope"/>
            <person name="Aury J.-M."/>
            <person name="Jaillon O."/>
            <person name="Duret L."/>
            <person name="Noel B."/>
            <person name="Jubin C."/>
            <person name="Porcel B.M."/>
            <person name="Segurens B."/>
            <person name="Daubin V."/>
            <person name="Anthouard V."/>
            <person name="Aiach N."/>
            <person name="Arnaiz O."/>
            <person name="Billaut A."/>
            <person name="Beisson J."/>
            <person name="Blanc I."/>
            <person name="Bouhouche K."/>
            <person name="Camara F."/>
            <person name="Duharcourt S."/>
            <person name="Guigo R."/>
            <person name="Gogendeau D."/>
            <person name="Katinka M."/>
            <person name="Keller A.-M."/>
            <person name="Kissmehl R."/>
            <person name="Klotz C."/>
            <person name="Koll F."/>
            <person name="Le Moue A."/>
            <person name="Lepere C."/>
            <person name="Malinsky S."/>
            <person name="Nowacki M."/>
            <person name="Nowak J.K."/>
            <person name="Plattner H."/>
            <person name="Poulain J."/>
            <person name="Ruiz F."/>
            <person name="Serrano V."/>
            <person name="Zagulski M."/>
            <person name="Dessen P."/>
            <person name="Betermier M."/>
            <person name="Weissenbach J."/>
            <person name="Scarpelli C."/>
            <person name="Schachter V."/>
            <person name="Sperling L."/>
            <person name="Meyer E."/>
            <person name="Cohen J."/>
            <person name="Wincker P."/>
        </authorList>
    </citation>
    <scope>NUCLEOTIDE SEQUENCE [LARGE SCALE GENOMIC DNA]</scope>
    <source>
        <strain evidence="1 2">Stock d4-2</strain>
    </source>
</reference>
<accession>A0EEQ7</accession>
<dbReference type="HOGENOM" id="CLU_2611190_0_0_1"/>
<name>A0EEQ7_PARTE</name>
<dbReference type="InParanoid" id="A0EEQ7"/>
<dbReference type="AlphaFoldDB" id="A0EEQ7"/>